<sequence length="110" mass="12212">MKISYILKGLFDTFKNILPITLFLVLIQVLLFKKPMKNVKSLTFGMILTTLGLFLFLEGTSIFLLPLGESVGENLVSLDNKWLIILLIFIIGLTSMGPVISVLILGILSK</sequence>
<keyword evidence="1" id="KW-0472">Membrane</keyword>
<reference evidence="2 3" key="1">
    <citation type="submission" date="2016-10" db="EMBL/GenBank/DDBJ databases">
        <authorList>
            <person name="Varghese N."/>
            <person name="Submissions S."/>
        </authorList>
    </citation>
    <scope>NUCLEOTIDE SEQUENCE [LARGE SCALE GENOMIC DNA]</scope>
    <source>
        <strain evidence="2 3">NLAE-zl-C224</strain>
    </source>
</reference>
<protein>
    <recommendedName>
        <fullName evidence="4">DUF1538 domain-containing protein</fullName>
    </recommendedName>
</protein>
<dbReference type="Proteomes" id="UP000198811">
    <property type="component" value="Unassembled WGS sequence"/>
</dbReference>
<proteinExistence type="predicted"/>
<keyword evidence="1" id="KW-0812">Transmembrane</keyword>
<keyword evidence="3" id="KW-1185">Reference proteome</keyword>
<keyword evidence="1" id="KW-1133">Transmembrane helix</keyword>
<evidence type="ECO:0000256" key="1">
    <source>
        <dbReference type="SAM" id="Phobius"/>
    </source>
</evidence>
<evidence type="ECO:0008006" key="4">
    <source>
        <dbReference type="Google" id="ProtNLM"/>
    </source>
</evidence>
<gene>
    <name evidence="2" type="ORF">SAMN05216497_11253</name>
</gene>
<accession>A0ABY0QM10</accession>
<feature type="transmembrane region" description="Helical" evidence="1">
    <location>
        <begin position="84"/>
        <end position="108"/>
    </location>
</feature>
<dbReference type="InterPro" id="IPR011435">
    <property type="entry name" value="UmpAB"/>
</dbReference>
<feature type="transmembrane region" description="Helical" evidence="1">
    <location>
        <begin position="44"/>
        <end position="64"/>
    </location>
</feature>
<name>A0ABY0QM10_CLOCO</name>
<dbReference type="Pfam" id="PF07556">
    <property type="entry name" value="DUF1538"/>
    <property type="match status" value="1"/>
</dbReference>
<feature type="transmembrane region" description="Helical" evidence="1">
    <location>
        <begin position="14"/>
        <end position="32"/>
    </location>
</feature>
<organism evidence="2 3">
    <name type="scientific">Clostridium cochlearium</name>
    <dbReference type="NCBI Taxonomy" id="1494"/>
    <lineage>
        <taxon>Bacteria</taxon>
        <taxon>Bacillati</taxon>
        <taxon>Bacillota</taxon>
        <taxon>Clostridia</taxon>
        <taxon>Eubacteriales</taxon>
        <taxon>Clostridiaceae</taxon>
        <taxon>Clostridium</taxon>
    </lineage>
</organism>
<dbReference type="EMBL" id="FNGL01000012">
    <property type="protein sequence ID" value="SDL21410.1"/>
    <property type="molecule type" value="Genomic_DNA"/>
</dbReference>
<evidence type="ECO:0000313" key="3">
    <source>
        <dbReference type="Proteomes" id="UP000198811"/>
    </source>
</evidence>
<comment type="caution">
    <text evidence="2">The sequence shown here is derived from an EMBL/GenBank/DDBJ whole genome shotgun (WGS) entry which is preliminary data.</text>
</comment>
<dbReference type="RefSeq" id="WP_242868129.1">
    <property type="nucleotide sequence ID" value="NZ_FNGL01000012.1"/>
</dbReference>
<evidence type="ECO:0000313" key="2">
    <source>
        <dbReference type="EMBL" id="SDL21410.1"/>
    </source>
</evidence>